<protein>
    <recommendedName>
        <fullName evidence="10">Transposase</fullName>
    </recommendedName>
</protein>
<evidence type="ECO:0000256" key="4">
    <source>
        <dbReference type="ARBA" id="ARBA00023172"/>
    </source>
</evidence>
<dbReference type="GO" id="GO:0032196">
    <property type="term" value="P:transposition"/>
    <property type="evidence" value="ECO:0007669"/>
    <property type="project" value="UniProtKB-KW"/>
</dbReference>
<evidence type="ECO:0000259" key="7">
    <source>
        <dbReference type="Pfam" id="PF07282"/>
    </source>
</evidence>
<reference evidence="8" key="1">
    <citation type="journal article" date="2014" name="Int. J. Syst. Evol. Microbiol.">
        <title>Complete genome sequence of Corynebacterium casei LMG S-19264T (=DSM 44701T), isolated from a smear-ripened cheese.</title>
        <authorList>
            <consortium name="US DOE Joint Genome Institute (JGI-PGF)"/>
            <person name="Walter F."/>
            <person name="Albersmeier A."/>
            <person name="Kalinowski J."/>
            <person name="Ruckert C."/>
        </authorList>
    </citation>
    <scope>NUCLEOTIDE SEQUENCE</scope>
    <source>
        <strain evidence="8">CGMCC 4.7312</strain>
    </source>
</reference>
<keyword evidence="4" id="KW-0233">DNA recombination</keyword>
<dbReference type="AlphaFoldDB" id="A0A917WS55"/>
<keyword evidence="3" id="KW-0238">DNA-binding</keyword>
<reference evidence="8" key="2">
    <citation type="submission" date="2020-09" db="EMBL/GenBank/DDBJ databases">
        <authorList>
            <person name="Sun Q."/>
            <person name="Zhou Y."/>
        </authorList>
    </citation>
    <scope>NUCLEOTIDE SEQUENCE</scope>
    <source>
        <strain evidence="8">CGMCC 4.7312</strain>
    </source>
</reference>
<dbReference type="GO" id="GO:0003677">
    <property type="term" value="F:DNA binding"/>
    <property type="evidence" value="ECO:0007669"/>
    <property type="project" value="UniProtKB-KW"/>
</dbReference>
<feature type="region of interest" description="Disordered" evidence="5">
    <location>
        <begin position="260"/>
        <end position="292"/>
    </location>
</feature>
<name>A0A917WS55_9ACTN</name>
<dbReference type="Pfam" id="PF07282">
    <property type="entry name" value="Cas12f1-like_TNB"/>
    <property type="match status" value="1"/>
</dbReference>
<evidence type="ECO:0000259" key="6">
    <source>
        <dbReference type="Pfam" id="PF01385"/>
    </source>
</evidence>
<evidence type="ECO:0000256" key="1">
    <source>
        <dbReference type="ARBA" id="ARBA00008761"/>
    </source>
</evidence>
<comment type="similarity">
    <text evidence="1">In the C-terminal section; belongs to the transposase 35 family.</text>
</comment>
<keyword evidence="9" id="KW-1185">Reference proteome</keyword>
<comment type="caution">
    <text evidence="8">The sequence shown here is derived from an EMBL/GenBank/DDBJ whole genome shotgun (WGS) entry which is preliminary data.</text>
</comment>
<dbReference type="GO" id="GO:0006310">
    <property type="term" value="P:DNA recombination"/>
    <property type="evidence" value="ECO:0007669"/>
    <property type="project" value="UniProtKB-KW"/>
</dbReference>
<evidence type="ECO:0000256" key="2">
    <source>
        <dbReference type="ARBA" id="ARBA00022578"/>
    </source>
</evidence>
<dbReference type="InterPro" id="IPR010095">
    <property type="entry name" value="Cas12f1-like_TNB"/>
</dbReference>
<keyword evidence="2" id="KW-0815">Transposition</keyword>
<feature type="domain" description="Cas12f1-like TNB" evidence="7">
    <location>
        <begin position="111"/>
        <end position="177"/>
    </location>
</feature>
<organism evidence="8 9">
    <name type="scientific">Micromonospora sonchi</name>
    <dbReference type="NCBI Taxonomy" id="1763543"/>
    <lineage>
        <taxon>Bacteria</taxon>
        <taxon>Bacillati</taxon>
        <taxon>Actinomycetota</taxon>
        <taxon>Actinomycetes</taxon>
        <taxon>Micromonosporales</taxon>
        <taxon>Micromonosporaceae</taxon>
        <taxon>Micromonospora</taxon>
    </lineage>
</organism>
<dbReference type="Proteomes" id="UP000608890">
    <property type="component" value="Unassembled WGS sequence"/>
</dbReference>
<dbReference type="NCBIfam" id="NF040570">
    <property type="entry name" value="guided_TnpB"/>
    <property type="match status" value="1"/>
</dbReference>
<dbReference type="EMBL" id="BMNB01000002">
    <property type="protein sequence ID" value="GGM24914.1"/>
    <property type="molecule type" value="Genomic_DNA"/>
</dbReference>
<sequence>MHREIDLGLTHFAVLSDGTKVAAPTFLRRAARKLKRLQQALSRERRGSQNRKKAVVRVARAHARVADTRRDWQHKLSTTITRENQAVYVEDLAVAGLGRTRLAKSVHDAGWASFTAMLEYKAAKYGRAFGRVDRFFPSTRMCSQCGRINDTMALNVRSWNCPCGTTHDRDVNAAINVLAAGQAESLNDRGAHVRPGLAPAARREAVTHPDTACSTRSVEGISVLQDGEDVNPSMPVELSRLRHHAEGGPPTGSNLALEKFGGPVKPAADPTRHQAESTEDRQRQGCRLRRSRQPGGTVLVRSWLADAGLVVLSGAAAAVYGMLPTSHGAAAAVEAEPAAAVVPMAVARPVAAVAPVAASPSKPSVEPVLSGKRRVTIVRVGAFESGLSLLDGGRLTEVDDDRGRQVFVPTPLGSGEFLIKAYHGGGTGQPICWQVRNPGDTQPLFVRGAACRADDQAQRFVIAPAPAGGAREYLISNRWAYLRDSARSGLILEELGDAPSVSSFRFNDTGPAPRQK</sequence>
<proteinExistence type="inferred from homology"/>
<evidence type="ECO:0000256" key="5">
    <source>
        <dbReference type="SAM" id="MobiDB-lite"/>
    </source>
</evidence>
<evidence type="ECO:0000313" key="8">
    <source>
        <dbReference type="EMBL" id="GGM24914.1"/>
    </source>
</evidence>
<gene>
    <name evidence="8" type="ORF">GCM10011608_07200</name>
</gene>
<evidence type="ECO:0000313" key="9">
    <source>
        <dbReference type="Proteomes" id="UP000608890"/>
    </source>
</evidence>
<accession>A0A917WS55</accession>
<feature type="domain" description="Probable transposase IS891/IS1136/IS1341" evidence="6">
    <location>
        <begin position="5"/>
        <end position="97"/>
    </location>
</feature>
<dbReference type="Pfam" id="PF01385">
    <property type="entry name" value="OrfB_IS605"/>
    <property type="match status" value="1"/>
</dbReference>
<evidence type="ECO:0000256" key="3">
    <source>
        <dbReference type="ARBA" id="ARBA00023125"/>
    </source>
</evidence>
<dbReference type="InterPro" id="IPR001959">
    <property type="entry name" value="Transposase"/>
</dbReference>
<evidence type="ECO:0008006" key="10">
    <source>
        <dbReference type="Google" id="ProtNLM"/>
    </source>
</evidence>
<feature type="compositionally biased region" description="Basic and acidic residues" evidence="5">
    <location>
        <begin position="270"/>
        <end position="283"/>
    </location>
</feature>